<name>A0AC61QVD1_9FIRM</name>
<gene>
    <name evidence="1" type="ORF">E5357_15725</name>
</gene>
<evidence type="ECO:0000313" key="2">
    <source>
        <dbReference type="Proteomes" id="UP000307720"/>
    </source>
</evidence>
<proteinExistence type="predicted"/>
<comment type="caution">
    <text evidence="1">The sequence shown here is derived from an EMBL/GenBank/DDBJ whole genome shotgun (WGS) entry which is preliminary data.</text>
</comment>
<dbReference type="Proteomes" id="UP000307720">
    <property type="component" value="Unassembled WGS sequence"/>
</dbReference>
<dbReference type="EMBL" id="SRZB01000057">
    <property type="protein sequence ID" value="TGX96542.1"/>
    <property type="molecule type" value="Genomic_DNA"/>
</dbReference>
<sequence>MDKNTIAIAIDHGWSQMKTTNTEVFTTGIKQITTQPALFDKVLEYDGKYYKVGGERLEVKENKVLDENYYLL</sequence>
<organism evidence="1 2">
    <name type="scientific">Hominisplanchenecus murintestinalis</name>
    <dbReference type="NCBI Taxonomy" id="2941517"/>
    <lineage>
        <taxon>Bacteria</taxon>
        <taxon>Bacillati</taxon>
        <taxon>Bacillota</taxon>
        <taxon>Clostridia</taxon>
        <taxon>Lachnospirales</taxon>
        <taxon>Lachnospiraceae</taxon>
        <taxon>Hominisplanchenecus</taxon>
    </lineage>
</organism>
<reference evidence="1" key="1">
    <citation type="submission" date="2019-04" db="EMBL/GenBank/DDBJ databases">
        <title>Microbes associate with the intestines of laboratory mice.</title>
        <authorList>
            <person name="Navarre W."/>
            <person name="Wong E."/>
            <person name="Huang K."/>
            <person name="Tropini C."/>
            <person name="Ng K."/>
            <person name="Yu B."/>
        </authorList>
    </citation>
    <scope>NUCLEOTIDE SEQUENCE</scope>
    <source>
        <strain evidence="1">NM72_1-8</strain>
    </source>
</reference>
<keyword evidence="2" id="KW-1185">Reference proteome</keyword>
<evidence type="ECO:0000313" key="1">
    <source>
        <dbReference type="EMBL" id="TGX96542.1"/>
    </source>
</evidence>
<accession>A0AC61QVD1</accession>
<protein>
    <submittedName>
        <fullName evidence="1">Uncharacterized protein</fullName>
    </submittedName>
</protein>